<keyword evidence="2" id="KW-1185">Reference proteome</keyword>
<protein>
    <submittedName>
        <fullName evidence="1">Uncharacterized protein</fullName>
    </submittedName>
</protein>
<dbReference type="Proteomes" id="UP000225722">
    <property type="component" value="Segment"/>
</dbReference>
<proteinExistence type="predicted"/>
<sequence>MSSSFYLFRFCKIDIFDEVRYMLSLDFVNNIGDDEEDDDKSKGRASGR</sequence>
<dbReference type="EMBL" id="KU230356">
    <property type="protein sequence ID" value="ALY07626.1"/>
    <property type="molecule type" value="Genomic_DNA"/>
</dbReference>
<gene>
    <name evidence="1" type="ORF">2AV2_174</name>
</gene>
<name>A0A1L2BX68_9CAUD</name>
<reference evidence="2" key="1">
    <citation type="submission" date="2015-12" db="EMBL/GenBank/DDBJ databases">
        <authorList>
            <person name="Sencilo A."/>
            <person name="Bamford D.H."/>
            <person name="Roine E."/>
        </authorList>
    </citation>
    <scope>NUCLEOTIDE SEQUENCE [LARGE SCALE GENOMIC DNA]</scope>
</reference>
<evidence type="ECO:0000313" key="2">
    <source>
        <dbReference type="Proteomes" id="UP000225722"/>
    </source>
</evidence>
<organism evidence="1 2">
    <name type="scientific">Nodularia phage vB_NpeS-2AV2</name>
    <dbReference type="NCBI Taxonomy" id="1777122"/>
    <lineage>
        <taxon>Viruses</taxon>
        <taxon>Duplodnaviria</taxon>
        <taxon>Heunggongvirae</taxon>
        <taxon>Uroviricota</taxon>
        <taxon>Caudoviricetes</taxon>
        <taxon>Ravarandavirus</taxon>
        <taxon>Ravarandavirus rv2AV2</taxon>
    </lineage>
</organism>
<evidence type="ECO:0000313" key="1">
    <source>
        <dbReference type="EMBL" id="ALY07626.1"/>
    </source>
</evidence>
<accession>A0A1L2BX68</accession>